<name>A0ABX1CRH7_9SPHN</name>
<feature type="compositionally biased region" description="Gly residues" evidence="1">
    <location>
        <begin position="137"/>
        <end position="146"/>
    </location>
</feature>
<accession>A0ABX1CRH7</accession>
<evidence type="ECO:0000313" key="4">
    <source>
        <dbReference type="Proteomes" id="UP000732399"/>
    </source>
</evidence>
<evidence type="ECO:0000256" key="1">
    <source>
        <dbReference type="SAM" id="MobiDB-lite"/>
    </source>
</evidence>
<dbReference type="EMBL" id="JAAVJH010000003">
    <property type="protein sequence ID" value="NJR78347.1"/>
    <property type="molecule type" value="Genomic_DNA"/>
</dbReference>
<keyword evidence="4" id="KW-1185">Reference proteome</keyword>
<sequence length="146" mass="15344">MRRRPFAFAAAFAGAIVLLPAAAPAQQAPQRIRNVQLTGTEPCPKAQGDEIVVCSRISPNEQFRIPKELRNTAEPAPQNQAWANRTVTAETTSRVAAGLPNTCSPVGTGGQSGCAQAYARAWAAERRAAEKNDSMIPGGGVDTSGE</sequence>
<proteinExistence type="predicted"/>
<protein>
    <recommendedName>
        <fullName evidence="5">Secreted protein</fullName>
    </recommendedName>
</protein>
<evidence type="ECO:0000256" key="2">
    <source>
        <dbReference type="SAM" id="SignalP"/>
    </source>
</evidence>
<dbReference type="Proteomes" id="UP000732399">
    <property type="component" value="Unassembled WGS sequence"/>
</dbReference>
<evidence type="ECO:0000313" key="3">
    <source>
        <dbReference type="EMBL" id="NJR78347.1"/>
    </source>
</evidence>
<dbReference type="RefSeq" id="WP_168133844.1">
    <property type="nucleotide sequence ID" value="NZ_JAAVJH010000003.1"/>
</dbReference>
<keyword evidence="2" id="KW-0732">Signal</keyword>
<organism evidence="3 4">
    <name type="scientific">Sphingomonas corticis</name>
    <dbReference type="NCBI Taxonomy" id="2722791"/>
    <lineage>
        <taxon>Bacteria</taxon>
        <taxon>Pseudomonadati</taxon>
        <taxon>Pseudomonadota</taxon>
        <taxon>Alphaproteobacteria</taxon>
        <taxon>Sphingomonadales</taxon>
        <taxon>Sphingomonadaceae</taxon>
        <taxon>Sphingomonas</taxon>
    </lineage>
</organism>
<feature type="region of interest" description="Disordered" evidence="1">
    <location>
        <begin position="127"/>
        <end position="146"/>
    </location>
</feature>
<reference evidence="3 4" key="1">
    <citation type="submission" date="2020-03" db="EMBL/GenBank/DDBJ databases">
        <authorList>
            <person name="Wang L."/>
            <person name="He N."/>
            <person name="Li Y."/>
            <person name="Fang Y."/>
            <person name="Zhang F."/>
        </authorList>
    </citation>
    <scope>NUCLEOTIDE SEQUENCE [LARGE SCALE GENOMIC DNA]</scope>
    <source>
        <strain evidence="3 4">36D10-4-7</strain>
    </source>
</reference>
<gene>
    <name evidence="3" type="ORF">HBH26_06905</name>
</gene>
<comment type="caution">
    <text evidence="3">The sequence shown here is derived from an EMBL/GenBank/DDBJ whole genome shotgun (WGS) entry which is preliminary data.</text>
</comment>
<feature type="chain" id="PRO_5046128680" description="Secreted protein" evidence="2">
    <location>
        <begin position="26"/>
        <end position="146"/>
    </location>
</feature>
<evidence type="ECO:0008006" key="5">
    <source>
        <dbReference type="Google" id="ProtNLM"/>
    </source>
</evidence>
<feature type="signal peptide" evidence="2">
    <location>
        <begin position="1"/>
        <end position="25"/>
    </location>
</feature>